<keyword evidence="2" id="KW-0547">Nucleotide-binding</keyword>
<dbReference type="SUPFAM" id="SSF52540">
    <property type="entry name" value="P-loop containing nucleoside triphosphate hydrolases"/>
    <property type="match status" value="1"/>
</dbReference>
<gene>
    <name evidence="6" type="ORF">V1264_014333</name>
</gene>
<keyword evidence="3" id="KW-0067">ATP-binding</keyword>
<dbReference type="CDD" id="cd02022">
    <property type="entry name" value="DPCK"/>
    <property type="match status" value="1"/>
</dbReference>
<proteinExistence type="inferred from homology"/>
<sequence>MFLVGLTGGIATGKSTVSKMFRRLGVPVIDADKIARDVVEPGKPAWKKIKETFGDEMLLEDGHLNREEMGRHIFSDENKRKQLNAITHPEIRNAMFWEILFYFLKGYQFVVLDLPLLFESRNMLSFVSYVVVVSCTEGQQLQRLIARNKFSKEEALQRIESQMPLTEKCRMATVIIDNSGTEEMTEKQIMDVYKKLQRSRAHWPLRIVGWSSIAFVMWLALKILWSVF</sequence>
<keyword evidence="5" id="KW-0812">Transmembrane</keyword>
<evidence type="ECO:0000256" key="2">
    <source>
        <dbReference type="ARBA" id="ARBA00022741"/>
    </source>
</evidence>
<name>A0AAN9GJN9_9CAEN</name>
<accession>A0AAN9GJN9</accession>
<dbReference type="InterPro" id="IPR027417">
    <property type="entry name" value="P-loop_NTPase"/>
</dbReference>
<dbReference type="EMBL" id="JBAMIC010000003">
    <property type="protein sequence ID" value="KAK7110464.1"/>
    <property type="molecule type" value="Genomic_DNA"/>
</dbReference>
<protein>
    <recommendedName>
        <fullName evidence="4">Dephospho-CoA kinase domain-containing protein</fullName>
    </recommendedName>
</protein>
<dbReference type="GO" id="GO:0004140">
    <property type="term" value="F:dephospho-CoA kinase activity"/>
    <property type="evidence" value="ECO:0007669"/>
    <property type="project" value="InterPro"/>
</dbReference>
<comment type="caution">
    <text evidence="6">The sequence shown here is derived from an EMBL/GenBank/DDBJ whole genome shotgun (WGS) entry which is preliminary data.</text>
</comment>
<evidence type="ECO:0000313" key="7">
    <source>
        <dbReference type="Proteomes" id="UP001374579"/>
    </source>
</evidence>
<feature type="transmembrane region" description="Helical" evidence="5">
    <location>
        <begin position="203"/>
        <end position="225"/>
    </location>
</feature>
<keyword evidence="5" id="KW-0472">Membrane</keyword>
<dbReference type="Proteomes" id="UP001374579">
    <property type="component" value="Unassembled WGS sequence"/>
</dbReference>
<organism evidence="6 7">
    <name type="scientific">Littorina saxatilis</name>
    <dbReference type="NCBI Taxonomy" id="31220"/>
    <lineage>
        <taxon>Eukaryota</taxon>
        <taxon>Metazoa</taxon>
        <taxon>Spiralia</taxon>
        <taxon>Lophotrochozoa</taxon>
        <taxon>Mollusca</taxon>
        <taxon>Gastropoda</taxon>
        <taxon>Caenogastropoda</taxon>
        <taxon>Littorinimorpha</taxon>
        <taxon>Littorinoidea</taxon>
        <taxon>Littorinidae</taxon>
        <taxon>Littorina</taxon>
    </lineage>
</organism>
<dbReference type="GO" id="GO:0005737">
    <property type="term" value="C:cytoplasm"/>
    <property type="evidence" value="ECO:0007669"/>
    <property type="project" value="UniProtKB-ARBA"/>
</dbReference>
<reference evidence="6 7" key="1">
    <citation type="submission" date="2024-02" db="EMBL/GenBank/DDBJ databases">
        <title>Chromosome-scale genome assembly of the rough periwinkle Littorina saxatilis.</title>
        <authorList>
            <person name="De Jode A."/>
            <person name="Faria R."/>
            <person name="Formenti G."/>
            <person name="Sims Y."/>
            <person name="Smith T.P."/>
            <person name="Tracey A."/>
            <person name="Wood J.M.D."/>
            <person name="Zagrodzka Z.B."/>
            <person name="Johannesson K."/>
            <person name="Butlin R.K."/>
            <person name="Leder E.H."/>
        </authorList>
    </citation>
    <scope>NUCLEOTIDE SEQUENCE [LARGE SCALE GENOMIC DNA]</scope>
    <source>
        <strain evidence="6">Snail1</strain>
        <tissue evidence="6">Muscle</tissue>
    </source>
</reference>
<dbReference type="InterPro" id="IPR001977">
    <property type="entry name" value="Depp_CoAkinase"/>
</dbReference>
<comment type="similarity">
    <text evidence="1">Belongs to the CoaE family.</text>
</comment>
<dbReference type="NCBIfam" id="TIGR00152">
    <property type="entry name" value="dephospho-CoA kinase"/>
    <property type="match status" value="1"/>
</dbReference>
<dbReference type="PANTHER" id="PTHR10695:SF46">
    <property type="entry name" value="BIFUNCTIONAL COENZYME A SYNTHASE-RELATED"/>
    <property type="match status" value="1"/>
</dbReference>
<evidence type="ECO:0000256" key="3">
    <source>
        <dbReference type="ARBA" id="ARBA00022840"/>
    </source>
</evidence>
<dbReference type="Pfam" id="PF01121">
    <property type="entry name" value="CoaE"/>
    <property type="match status" value="1"/>
</dbReference>
<dbReference type="PROSITE" id="PS51219">
    <property type="entry name" value="DPCK"/>
    <property type="match status" value="1"/>
</dbReference>
<evidence type="ECO:0000256" key="1">
    <source>
        <dbReference type="ARBA" id="ARBA00009018"/>
    </source>
</evidence>
<dbReference type="PANTHER" id="PTHR10695">
    <property type="entry name" value="DEPHOSPHO-COA KINASE-RELATED"/>
    <property type="match status" value="1"/>
</dbReference>
<dbReference type="HAMAP" id="MF_00376">
    <property type="entry name" value="Dephospho_CoA_kinase"/>
    <property type="match status" value="1"/>
</dbReference>
<dbReference type="GO" id="GO:0015937">
    <property type="term" value="P:coenzyme A biosynthetic process"/>
    <property type="evidence" value="ECO:0007669"/>
    <property type="project" value="InterPro"/>
</dbReference>
<evidence type="ECO:0000313" key="6">
    <source>
        <dbReference type="EMBL" id="KAK7110464.1"/>
    </source>
</evidence>
<dbReference type="AlphaFoldDB" id="A0AAN9GJN9"/>
<dbReference type="GO" id="GO:0005524">
    <property type="term" value="F:ATP binding"/>
    <property type="evidence" value="ECO:0007669"/>
    <property type="project" value="UniProtKB-KW"/>
</dbReference>
<evidence type="ECO:0000256" key="5">
    <source>
        <dbReference type="SAM" id="Phobius"/>
    </source>
</evidence>
<keyword evidence="7" id="KW-1185">Reference proteome</keyword>
<evidence type="ECO:0000256" key="4">
    <source>
        <dbReference type="ARBA" id="ARBA00044157"/>
    </source>
</evidence>
<keyword evidence="5" id="KW-1133">Transmembrane helix</keyword>
<dbReference type="Gene3D" id="3.40.50.300">
    <property type="entry name" value="P-loop containing nucleotide triphosphate hydrolases"/>
    <property type="match status" value="1"/>
</dbReference>
<dbReference type="FunFam" id="3.40.50.300:FF:000485">
    <property type="entry name" value="Dephospho-CoA kinase CAB5"/>
    <property type="match status" value="1"/>
</dbReference>